<accession>A0A5C3NCD3</accession>
<evidence type="ECO:0000256" key="1">
    <source>
        <dbReference type="ARBA" id="ARBA00004127"/>
    </source>
</evidence>
<feature type="transmembrane region" description="Helical" evidence="5">
    <location>
        <begin position="43"/>
        <end position="66"/>
    </location>
</feature>
<protein>
    <recommendedName>
        <fullName evidence="8">FAR-17a/AIG1-like protein</fullName>
    </recommendedName>
</protein>
<keyword evidence="4 5" id="KW-0472">Membrane</keyword>
<evidence type="ECO:0000256" key="3">
    <source>
        <dbReference type="ARBA" id="ARBA00022989"/>
    </source>
</evidence>
<feature type="transmembrane region" description="Helical" evidence="5">
    <location>
        <begin position="162"/>
        <end position="182"/>
    </location>
</feature>
<name>A0A5C3NCD3_9AGAM</name>
<keyword evidence="2 5" id="KW-0812">Transmembrane</keyword>
<reference evidence="6 7" key="1">
    <citation type="journal article" date="2019" name="Nat. Ecol. Evol.">
        <title>Megaphylogeny resolves global patterns of mushroom evolution.</title>
        <authorList>
            <person name="Varga T."/>
            <person name="Krizsan K."/>
            <person name="Foldi C."/>
            <person name="Dima B."/>
            <person name="Sanchez-Garcia M."/>
            <person name="Sanchez-Ramirez S."/>
            <person name="Szollosi G.J."/>
            <person name="Szarkandi J.G."/>
            <person name="Papp V."/>
            <person name="Albert L."/>
            <person name="Andreopoulos W."/>
            <person name="Angelini C."/>
            <person name="Antonin V."/>
            <person name="Barry K.W."/>
            <person name="Bougher N.L."/>
            <person name="Buchanan P."/>
            <person name="Buyck B."/>
            <person name="Bense V."/>
            <person name="Catcheside P."/>
            <person name="Chovatia M."/>
            <person name="Cooper J."/>
            <person name="Damon W."/>
            <person name="Desjardin D."/>
            <person name="Finy P."/>
            <person name="Geml J."/>
            <person name="Haridas S."/>
            <person name="Hughes K."/>
            <person name="Justo A."/>
            <person name="Karasinski D."/>
            <person name="Kautmanova I."/>
            <person name="Kiss B."/>
            <person name="Kocsube S."/>
            <person name="Kotiranta H."/>
            <person name="LaButti K.M."/>
            <person name="Lechner B.E."/>
            <person name="Liimatainen K."/>
            <person name="Lipzen A."/>
            <person name="Lukacs Z."/>
            <person name="Mihaltcheva S."/>
            <person name="Morgado L.N."/>
            <person name="Niskanen T."/>
            <person name="Noordeloos M.E."/>
            <person name="Ohm R.A."/>
            <person name="Ortiz-Santana B."/>
            <person name="Ovrebo C."/>
            <person name="Racz N."/>
            <person name="Riley R."/>
            <person name="Savchenko A."/>
            <person name="Shiryaev A."/>
            <person name="Soop K."/>
            <person name="Spirin V."/>
            <person name="Szebenyi C."/>
            <person name="Tomsovsky M."/>
            <person name="Tulloss R.E."/>
            <person name="Uehling J."/>
            <person name="Grigoriev I.V."/>
            <person name="Vagvolgyi C."/>
            <person name="Papp T."/>
            <person name="Martin F.M."/>
            <person name="Miettinen O."/>
            <person name="Hibbett D.S."/>
            <person name="Nagy L.G."/>
        </authorList>
    </citation>
    <scope>NUCLEOTIDE SEQUENCE [LARGE SCALE GENOMIC DNA]</scope>
    <source>
        <strain evidence="6 7">OMC1185</strain>
    </source>
</reference>
<feature type="transmembrane region" description="Helical" evidence="5">
    <location>
        <begin position="133"/>
        <end position="150"/>
    </location>
</feature>
<comment type="subcellular location">
    <subcellularLocation>
        <location evidence="1">Endomembrane system</location>
        <topology evidence="1">Multi-pass membrane protein</topology>
    </subcellularLocation>
</comment>
<evidence type="ECO:0000313" key="6">
    <source>
        <dbReference type="EMBL" id="TFK54970.1"/>
    </source>
</evidence>
<evidence type="ECO:0000256" key="5">
    <source>
        <dbReference type="SAM" id="Phobius"/>
    </source>
</evidence>
<feature type="transmembrane region" description="Helical" evidence="5">
    <location>
        <begin position="78"/>
        <end position="97"/>
    </location>
</feature>
<keyword evidence="3 5" id="KW-1133">Transmembrane helix</keyword>
<dbReference type="STRING" id="5364.A0A5C3NCD3"/>
<dbReference type="EMBL" id="ML213505">
    <property type="protein sequence ID" value="TFK54970.1"/>
    <property type="molecule type" value="Genomic_DNA"/>
</dbReference>
<dbReference type="AlphaFoldDB" id="A0A5C3NCD3"/>
<dbReference type="Proteomes" id="UP000305948">
    <property type="component" value="Unassembled WGS sequence"/>
</dbReference>
<evidence type="ECO:0000256" key="4">
    <source>
        <dbReference type="ARBA" id="ARBA00023136"/>
    </source>
</evidence>
<keyword evidence="7" id="KW-1185">Reference proteome</keyword>
<sequence>MSFKPAPLLLHAIAAGVMAWGYNNLGSLMQDAWIEKQKGGHSQFLTIQGLLMALLTMAVSLVLDLAPSFAVLRNVKRVLLMVSLPVAVVVSSIYWTLVLSMPHMILQANPGTTPPTSSSEAPQLMRIPLEMDLALHASPALSLLADFLLFEKKYGRNETVYVAPVLAALFGFFYANWVEYLAKFNGSFPYPFLTDNSFEIRVAIYSGAITLALVSFWLINSVHK</sequence>
<dbReference type="GO" id="GO:0016020">
    <property type="term" value="C:membrane"/>
    <property type="evidence" value="ECO:0007669"/>
    <property type="project" value="InterPro"/>
</dbReference>
<dbReference type="GO" id="GO:0012505">
    <property type="term" value="C:endomembrane system"/>
    <property type="evidence" value="ECO:0007669"/>
    <property type="project" value="UniProtKB-SubCell"/>
</dbReference>
<dbReference type="OrthoDB" id="1898221at2759"/>
<dbReference type="PANTHER" id="PTHR10989:SF16">
    <property type="entry name" value="AT02829P-RELATED"/>
    <property type="match status" value="1"/>
</dbReference>
<dbReference type="PANTHER" id="PTHR10989">
    <property type="entry name" value="ANDROGEN-INDUCED PROTEIN 1-RELATED"/>
    <property type="match status" value="1"/>
</dbReference>
<organism evidence="6 7">
    <name type="scientific">Heliocybe sulcata</name>
    <dbReference type="NCBI Taxonomy" id="5364"/>
    <lineage>
        <taxon>Eukaryota</taxon>
        <taxon>Fungi</taxon>
        <taxon>Dikarya</taxon>
        <taxon>Basidiomycota</taxon>
        <taxon>Agaricomycotina</taxon>
        <taxon>Agaricomycetes</taxon>
        <taxon>Gloeophyllales</taxon>
        <taxon>Gloeophyllaceae</taxon>
        <taxon>Heliocybe</taxon>
    </lineage>
</organism>
<evidence type="ECO:0000313" key="7">
    <source>
        <dbReference type="Proteomes" id="UP000305948"/>
    </source>
</evidence>
<proteinExistence type="predicted"/>
<evidence type="ECO:0000256" key="2">
    <source>
        <dbReference type="ARBA" id="ARBA00022692"/>
    </source>
</evidence>
<feature type="transmembrane region" description="Helical" evidence="5">
    <location>
        <begin position="202"/>
        <end position="219"/>
    </location>
</feature>
<dbReference type="Pfam" id="PF04750">
    <property type="entry name" value="Far-17a_AIG1"/>
    <property type="match status" value="1"/>
</dbReference>
<evidence type="ECO:0008006" key="8">
    <source>
        <dbReference type="Google" id="ProtNLM"/>
    </source>
</evidence>
<dbReference type="InterPro" id="IPR006838">
    <property type="entry name" value="ADTRP_AIG1"/>
</dbReference>
<gene>
    <name evidence="6" type="ORF">OE88DRAFT_1653557</name>
</gene>